<dbReference type="RefSeq" id="XP_056080124.1">
    <property type="nucleotide sequence ID" value="XM_056226402.1"/>
</dbReference>
<proteinExistence type="predicted"/>
<gene>
    <name evidence="8" type="primary">SMKI16G3050</name>
    <name evidence="8" type="ORF">SMKI_16G3050</name>
</gene>
<dbReference type="Pfam" id="PF08637">
    <property type="entry name" value="NCA2"/>
    <property type="match status" value="1"/>
</dbReference>
<accession>A0AA35NDT1</accession>
<organism evidence="8 9">
    <name type="scientific">Saccharomyces mikatae IFO 1815</name>
    <dbReference type="NCBI Taxonomy" id="226126"/>
    <lineage>
        <taxon>Eukaryota</taxon>
        <taxon>Fungi</taxon>
        <taxon>Dikarya</taxon>
        <taxon>Ascomycota</taxon>
        <taxon>Saccharomycotina</taxon>
        <taxon>Saccharomycetes</taxon>
        <taxon>Saccharomycetales</taxon>
        <taxon>Saccharomycetaceae</taxon>
        <taxon>Saccharomyces</taxon>
    </lineage>
</organism>
<evidence type="ECO:0000256" key="5">
    <source>
        <dbReference type="ARBA" id="ARBA00023136"/>
    </source>
</evidence>
<evidence type="ECO:0000256" key="4">
    <source>
        <dbReference type="ARBA" id="ARBA00023128"/>
    </source>
</evidence>
<keyword evidence="3 7" id="KW-1133">Transmembrane helix</keyword>
<dbReference type="Proteomes" id="UP001161438">
    <property type="component" value="Chromosome 16"/>
</dbReference>
<keyword evidence="6" id="KW-0175">Coiled coil</keyword>
<reference evidence="8" key="1">
    <citation type="submission" date="2022-10" db="EMBL/GenBank/DDBJ databases">
        <authorList>
            <person name="Byrne P K."/>
        </authorList>
    </citation>
    <scope>NUCLEOTIDE SEQUENCE</scope>
    <source>
        <strain evidence="8">IFO1815</strain>
    </source>
</reference>
<keyword evidence="9" id="KW-1185">Reference proteome</keyword>
<dbReference type="EMBL" id="OX365772">
    <property type="protein sequence ID" value="CAI4037007.1"/>
    <property type="molecule type" value="Genomic_DNA"/>
</dbReference>
<sequence length="616" mass="70428">MITNRRILKSFEEISRSLEESLREVALDSQQQLVQDVREENAELSRLQDQLQEVRAIVEKVCISIKSNNIDSYCSIPFDSLYNICKDIADPSSFEDGDLQYLVTQAIFEYIILLCYYSVTNDCVQGLPSVYEAEQYYKTVSDSTLKSFLYCLQTSVSTIHLLSQTIQKEIHKKKLLHQKWSLKALSFDLLEEIRPRINKFMVVRNFRFVGLPKKPIEIASLISDIPRGVVNERLNVINQSSKSYTIKLGHLIADFNQSSEANGVLSELHLPNYERHLQSLQNFFGLEISDSNLTDVIQCSAKFHKDRPLRKFAKPSVLTRYWPSIFLCLLYGPSSIISLWDSRYVIQDFIKNNVVDFAKGLILNWLWAPLKQVWSTVKHDEGSAISVTSQETLNSDMDSLTRMIVSFVVDNSDSASNHLIDPIILSTKVEHGDLTEFMEIYETQLHHPIKNIATGGLVRSLLIQLQKTKVDGSMALNGIDKMLKSQQLVFGVVALSPALVILYSSIVALKRFIKLGNVWSNVKRYREQVSISLNNVERILNYYNQGSDADEEHLNQGLLVIEVSNLYKLGSSLIPTSRKKEWFRDVEELVDANLDSKAHINVVNRIYHVYGRFLVQ</sequence>
<dbReference type="AlphaFoldDB" id="A0AA35NDT1"/>
<keyword evidence="2 7" id="KW-0812">Transmembrane</keyword>
<dbReference type="GO" id="GO:0005741">
    <property type="term" value="C:mitochondrial outer membrane"/>
    <property type="evidence" value="ECO:0007669"/>
    <property type="project" value="TreeGrafter"/>
</dbReference>
<dbReference type="InterPro" id="IPR013946">
    <property type="entry name" value="NCA2-like"/>
</dbReference>
<evidence type="ECO:0008006" key="10">
    <source>
        <dbReference type="Google" id="ProtNLM"/>
    </source>
</evidence>
<dbReference type="PANTHER" id="PTHR28234">
    <property type="entry name" value="NUCLEAR CONTROL OF ATPASE PROTEIN 2"/>
    <property type="match status" value="1"/>
</dbReference>
<name>A0AA35NDT1_SACMI</name>
<evidence type="ECO:0000256" key="3">
    <source>
        <dbReference type="ARBA" id="ARBA00022989"/>
    </source>
</evidence>
<feature type="transmembrane region" description="Helical" evidence="7">
    <location>
        <begin position="488"/>
        <end position="509"/>
    </location>
</feature>
<protein>
    <recommendedName>
        <fullName evidence="10">Nuclear control of ATPase protein 2</fullName>
    </recommendedName>
</protein>
<keyword evidence="4" id="KW-0496">Mitochondrion</keyword>
<evidence type="ECO:0000256" key="1">
    <source>
        <dbReference type="ARBA" id="ARBA00004225"/>
    </source>
</evidence>
<keyword evidence="5 7" id="KW-0472">Membrane</keyword>
<feature type="coiled-coil region" evidence="6">
    <location>
        <begin position="27"/>
        <end position="57"/>
    </location>
</feature>
<evidence type="ECO:0000313" key="9">
    <source>
        <dbReference type="Proteomes" id="UP001161438"/>
    </source>
</evidence>
<evidence type="ECO:0000256" key="6">
    <source>
        <dbReference type="SAM" id="Coils"/>
    </source>
</evidence>
<dbReference type="GeneID" id="80921932"/>
<evidence type="ECO:0000256" key="2">
    <source>
        <dbReference type="ARBA" id="ARBA00022692"/>
    </source>
</evidence>
<evidence type="ECO:0000256" key="7">
    <source>
        <dbReference type="SAM" id="Phobius"/>
    </source>
</evidence>
<dbReference type="PANTHER" id="PTHR28234:SF1">
    <property type="entry name" value="NUCLEAR CONTROL OF ATPASE PROTEIN 2"/>
    <property type="match status" value="1"/>
</dbReference>
<evidence type="ECO:0000313" key="8">
    <source>
        <dbReference type="EMBL" id="CAI4037007.1"/>
    </source>
</evidence>
<comment type="subcellular location">
    <subcellularLocation>
        <location evidence="1">Mitochondrion membrane</location>
        <topology evidence="1">Multi-pass membrane protein</topology>
    </subcellularLocation>
</comment>